<feature type="compositionally biased region" description="Polar residues" evidence="1">
    <location>
        <begin position="7"/>
        <end position="23"/>
    </location>
</feature>
<evidence type="ECO:0000313" key="2">
    <source>
        <dbReference type="EMBL" id="GKT16346.1"/>
    </source>
</evidence>
<protein>
    <submittedName>
        <fullName evidence="2">Uncharacterized protein</fullName>
    </submittedName>
</protein>
<evidence type="ECO:0000256" key="1">
    <source>
        <dbReference type="SAM" id="MobiDB-lite"/>
    </source>
</evidence>
<organism evidence="2 3">
    <name type="scientific">Aduncisulcus paluster</name>
    <dbReference type="NCBI Taxonomy" id="2918883"/>
    <lineage>
        <taxon>Eukaryota</taxon>
        <taxon>Metamonada</taxon>
        <taxon>Carpediemonas-like organisms</taxon>
        <taxon>Aduncisulcus</taxon>
    </lineage>
</organism>
<dbReference type="EMBL" id="BQXS01011751">
    <property type="protein sequence ID" value="GKT16346.1"/>
    <property type="molecule type" value="Genomic_DNA"/>
</dbReference>
<comment type="caution">
    <text evidence="2">The sequence shown here is derived from an EMBL/GenBank/DDBJ whole genome shotgun (WGS) entry which is preliminary data.</text>
</comment>
<reference evidence="2" key="1">
    <citation type="submission" date="2022-03" db="EMBL/GenBank/DDBJ databases">
        <title>Draft genome sequence of Aduncisulcus paluster, a free-living microaerophilic Fornicata.</title>
        <authorList>
            <person name="Yuyama I."/>
            <person name="Kume K."/>
            <person name="Tamura T."/>
            <person name="Inagaki Y."/>
            <person name="Hashimoto T."/>
        </authorList>
    </citation>
    <scope>NUCLEOTIDE SEQUENCE</scope>
    <source>
        <strain evidence="2">NY0171</strain>
    </source>
</reference>
<proteinExistence type="predicted"/>
<feature type="region of interest" description="Disordered" evidence="1">
    <location>
        <begin position="283"/>
        <end position="308"/>
    </location>
</feature>
<sequence length="308" mass="34568">MLISEGVLSSSTGSETLPSLLDTSDSDEYSLTDDISLKREDLDHRKPKDHHSVSPSRATLVSWQDFFPCALLIEYSHDYVDDQMVRVSISSKKKGRKPSKKCERLFATSNLVGRGPFLGYIPFYSNDESKKLCASMWASVVSLPADFAISHKYLSSLSLIVGHRALNCFKLWHKKSDDVMALGEDLPISPEPIVHPVDEEGDEDQDERFILDQEKMKTVFSFSSSLELPTLIPVRPSIRSISMKKGPWLGKTCPAYSVFRKVWIGIWSQPDEPIRTIHEEKSLNPHDLGLGGKDSPASLDGRKMDILE</sequence>
<gene>
    <name evidence="2" type="ORF">ADUPG1_010899</name>
</gene>
<dbReference type="Proteomes" id="UP001057375">
    <property type="component" value="Unassembled WGS sequence"/>
</dbReference>
<feature type="region of interest" description="Disordered" evidence="1">
    <location>
        <begin position="1"/>
        <end position="28"/>
    </location>
</feature>
<evidence type="ECO:0000313" key="3">
    <source>
        <dbReference type="Proteomes" id="UP001057375"/>
    </source>
</evidence>
<accession>A0ABQ5JXC2</accession>
<keyword evidence="3" id="KW-1185">Reference proteome</keyword>
<name>A0ABQ5JXC2_9EUKA</name>